<dbReference type="SUPFAM" id="SSF55469">
    <property type="entry name" value="FMN-dependent nitroreductase-like"/>
    <property type="match status" value="1"/>
</dbReference>
<dbReference type="EMBL" id="BDSP01000181">
    <property type="protein sequence ID" value="GAX22273.1"/>
    <property type="molecule type" value="Genomic_DNA"/>
</dbReference>
<evidence type="ECO:0000313" key="3">
    <source>
        <dbReference type="EMBL" id="GAX22273.1"/>
    </source>
</evidence>
<evidence type="ECO:0000259" key="2">
    <source>
        <dbReference type="Pfam" id="PF00881"/>
    </source>
</evidence>
<name>A0A1Z5K7K6_FISSO</name>
<accession>A0A1Z5K7K6</accession>
<dbReference type="GO" id="GO:0016491">
    <property type="term" value="F:oxidoreductase activity"/>
    <property type="evidence" value="ECO:0007669"/>
    <property type="project" value="InterPro"/>
</dbReference>
<gene>
    <name evidence="3" type="ORF">FisN_22Hh062</name>
</gene>
<protein>
    <recommendedName>
        <fullName evidence="2">Nitroreductase domain-containing protein</fullName>
    </recommendedName>
</protein>
<dbReference type="InParanoid" id="A0A1Z5K7K6"/>
<evidence type="ECO:0000256" key="1">
    <source>
        <dbReference type="SAM" id="MobiDB-lite"/>
    </source>
</evidence>
<evidence type="ECO:0000313" key="4">
    <source>
        <dbReference type="Proteomes" id="UP000198406"/>
    </source>
</evidence>
<feature type="region of interest" description="Disordered" evidence="1">
    <location>
        <begin position="33"/>
        <end position="69"/>
    </location>
</feature>
<dbReference type="PANTHER" id="PTHR43821">
    <property type="entry name" value="NAD(P)H NITROREDUCTASE YDJA-RELATED"/>
    <property type="match status" value="1"/>
</dbReference>
<dbReference type="Gene3D" id="3.40.109.10">
    <property type="entry name" value="NADH Oxidase"/>
    <property type="match status" value="1"/>
</dbReference>
<organism evidence="3 4">
    <name type="scientific">Fistulifera solaris</name>
    <name type="common">Oleaginous diatom</name>
    <dbReference type="NCBI Taxonomy" id="1519565"/>
    <lineage>
        <taxon>Eukaryota</taxon>
        <taxon>Sar</taxon>
        <taxon>Stramenopiles</taxon>
        <taxon>Ochrophyta</taxon>
        <taxon>Bacillariophyta</taxon>
        <taxon>Bacillariophyceae</taxon>
        <taxon>Bacillariophycidae</taxon>
        <taxon>Naviculales</taxon>
        <taxon>Naviculaceae</taxon>
        <taxon>Fistulifera</taxon>
    </lineage>
</organism>
<feature type="domain" description="Nitroreductase" evidence="2">
    <location>
        <begin position="132"/>
        <end position="289"/>
    </location>
</feature>
<dbReference type="PANTHER" id="PTHR43821:SF1">
    <property type="entry name" value="NAD(P)H NITROREDUCTASE YDJA-RELATED"/>
    <property type="match status" value="1"/>
</dbReference>
<dbReference type="OrthoDB" id="45950at2759"/>
<comment type="caution">
    <text evidence="3">The sequence shown here is derived from an EMBL/GenBank/DDBJ whole genome shotgun (WGS) entry which is preliminary data.</text>
</comment>
<feature type="compositionally biased region" description="Polar residues" evidence="1">
    <location>
        <begin position="34"/>
        <end position="49"/>
    </location>
</feature>
<dbReference type="AlphaFoldDB" id="A0A1Z5K7K6"/>
<reference evidence="3 4" key="1">
    <citation type="journal article" date="2015" name="Plant Cell">
        <title>Oil accumulation by the oleaginous diatom Fistulifera solaris as revealed by the genome and transcriptome.</title>
        <authorList>
            <person name="Tanaka T."/>
            <person name="Maeda Y."/>
            <person name="Veluchamy A."/>
            <person name="Tanaka M."/>
            <person name="Abida H."/>
            <person name="Marechal E."/>
            <person name="Bowler C."/>
            <person name="Muto M."/>
            <person name="Sunaga Y."/>
            <person name="Tanaka M."/>
            <person name="Yoshino T."/>
            <person name="Taniguchi T."/>
            <person name="Fukuda Y."/>
            <person name="Nemoto M."/>
            <person name="Matsumoto M."/>
            <person name="Wong P.S."/>
            <person name="Aburatani S."/>
            <person name="Fujibuchi W."/>
        </authorList>
    </citation>
    <scope>NUCLEOTIDE SEQUENCE [LARGE SCALE GENOMIC DNA]</scope>
    <source>
        <strain evidence="3 4">JPCC DA0580</strain>
    </source>
</reference>
<dbReference type="InterPro" id="IPR029479">
    <property type="entry name" value="Nitroreductase"/>
</dbReference>
<dbReference type="Pfam" id="PF00881">
    <property type="entry name" value="Nitroreductase"/>
    <property type="match status" value="1"/>
</dbReference>
<proteinExistence type="predicted"/>
<dbReference type="InterPro" id="IPR000415">
    <property type="entry name" value="Nitroreductase-like"/>
</dbReference>
<keyword evidence="4" id="KW-1185">Reference proteome</keyword>
<sequence length="315" mass="35239">MNTSHVFRSHLMQQFMAAARTQSRPPLALIGVTSDESTTTSERNTNQQRNTHDVSSTRRTYNTGRLLSESESRTLSSLASMLSSSSEHRMFTSSSLSSDPLSTTSLDFQNMVKGRKTTSPFAVDTRDVTFWKDALDRAVACGVTAPNHKRTEPFRFKRLLAPSESTQQLAEIAFQVSLRKSSVEEAERKRHKWQQIPAFLVTLVDQGDSMVPEYQNDRYEPLPYVAPASELALEDYAAACAAVQNVLLSLHAEGIASKWATGPVIETPAFRHLVQARPQDRVVGIIMVGMPQITTPVGPRRRRRRHAIEEILQDL</sequence>
<dbReference type="InterPro" id="IPR052530">
    <property type="entry name" value="NAD(P)H_nitroreductase"/>
</dbReference>
<dbReference type="Proteomes" id="UP000198406">
    <property type="component" value="Unassembled WGS sequence"/>
</dbReference>